<sequence length="171" mass="19887">MDILFLHGEESQNIIGCYADIEGFAAVVLKVFHDNSRYEIIDCFLRRRLELQSIAEDLIELANIHQIKYWLGNAIASSVYNGGTLKKNYEIPVEIQWETNEIKVEKLLFLTECYLNEDRLKISVDVDDVIDKELRYFDLQRYLENGRASHRLFAFFHAINGANPITPSWAN</sequence>
<dbReference type="Proteomes" id="UP000629098">
    <property type="component" value="Unassembled WGS sequence"/>
</dbReference>
<gene>
    <name evidence="1" type="ORF">ICL16_34365</name>
</gene>
<evidence type="ECO:0000313" key="2">
    <source>
        <dbReference type="Proteomes" id="UP000629098"/>
    </source>
</evidence>
<keyword evidence="2" id="KW-1185">Reference proteome</keyword>
<dbReference type="EMBL" id="JACXAE010000104">
    <property type="protein sequence ID" value="MBD2777001.1"/>
    <property type="molecule type" value="Genomic_DNA"/>
</dbReference>
<proteinExistence type="predicted"/>
<protein>
    <submittedName>
        <fullName evidence="1">Uncharacterized protein</fullName>
    </submittedName>
</protein>
<dbReference type="RefSeq" id="WP_190836074.1">
    <property type="nucleotide sequence ID" value="NZ_CAWPPI010000104.1"/>
</dbReference>
<evidence type="ECO:0000313" key="1">
    <source>
        <dbReference type="EMBL" id="MBD2777001.1"/>
    </source>
</evidence>
<comment type="caution">
    <text evidence="1">The sequence shown here is derived from an EMBL/GenBank/DDBJ whole genome shotgun (WGS) entry which is preliminary data.</text>
</comment>
<dbReference type="AlphaFoldDB" id="A0A8J7CAD3"/>
<name>A0A8J7CAD3_9CYAN</name>
<accession>A0A8J7CAD3</accession>
<reference evidence="1" key="1">
    <citation type="submission" date="2020-09" db="EMBL/GenBank/DDBJ databases">
        <title>Iningainema tapete sp. nov. (Scytonemataceae, Cyanobacteria) from greenhouses in central Florida (USA) produces two types of nodularin with biosynthetic potential for microcystin-LR and anabaenopeptins.</title>
        <authorList>
            <person name="Berthold D.E."/>
            <person name="Lefler F.W."/>
            <person name="Huang I.-S."/>
            <person name="Abdulla H."/>
            <person name="Zimba P.V."/>
            <person name="Laughinghouse H.D. IV."/>
        </authorList>
    </citation>
    <scope>NUCLEOTIDE SEQUENCE</scope>
    <source>
        <strain evidence="1">BLCCT55</strain>
    </source>
</reference>
<organism evidence="1 2">
    <name type="scientific">Iningainema tapete BLCC-T55</name>
    <dbReference type="NCBI Taxonomy" id="2748662"/>
    <lineage>
        <taxon>Bacteria</taxon>
        <taxon>Bacillati</taxon>
        <taxon>Cyanobacteriota</taxon>
        <taxon>Cyanophyceae</taxon>
        <taxon>Nostocales</taxon>
        <taxon>Scytonemataceae</taxon>
        <taxon>Iningainema tapete</taxon>
    </lineage>
</organism>